<dbReference type="EMBL" id="ML738678">
    <property type="protein sequence ID" value="KAE8159252.1"/>
    <property type="molecule type" value="Genomic_DNA"/>
</dbReference>
<sequence>MPQRESRVQSLAKFLLTSSDPISFFLGLGVQIILSGQTISSSMYLKPQSIAQALHGIITSNVRSDEQTMLFVTACTAKEILYLDLPETEEITILQQFFDEIIAINTFPLRPSDELRDYARFRTQMFDHGLSMRLAFSAPINIWLFLHDIEALVVQVSPGGILFQNDAALMLQDILVLTRSFLQLLMRDLWVESPEALEYIIEGFHLCGQIVMVSQGLEMAVNIGRRSAYYDSLSVLRQSLMWQIRRYENFCDVN</sequence>
<keyword evidence="2" id="KW-1185">Reference proteome</keyword>
<evidence type="ECO:0000313" key="1">
    <source>
        <dbReference type="EMBL" id="KAE8159252.1"/>
    </source>
</evidence>
<dbReference type="AlphaFoldDB" id="A0A5N6UKV0"/>
<proteinExistence type="predicted"/>
<reference evidence="1 2" key="1">
    <citation type="submission" date="2019-04" db="EMBL/GenBank/DDBJ databases">
        <title>Friends and foes A comparative genomics study of 23 Aspergillus species from section Flavi.</title>
        <authorList>
            <consortium name="DOE Joint Genome Institute"/>
            <person name="Kjaerbolling I."/>
            <person name="Vesth T."/>
            <person name="Frisvad J.C."/>
            <person name="Nybo J.L."/>
            <person name="Theobald S."/>
            <person name="Kildgaard S."/>
            <person name="Isbrandt T."/>
            <person name="Kuo A."/>
            <person name="Sato A."/>
            <person name="Lyhne E.K."/>
            <person name="Kogle M.E."/>
            <person name="Wiebenga A."/>
            <person name="Kun R.S."/>
            <person name="Lubbers R.J."/>
            <person name="Makela M.R."/>
            <person name="Barry K."/>
            <person name="Chovatia M."/>
            <person name="Clum A."/>
            <person name="Daum C."/>
            <person name="Haridas S."/>
            <person name="He G."/>
            <person name="LaButti K."/>
            <person name="Lipzen A."/>
            <person name="Mondo S."/>
            <person name="Riley R."/>
            <person name="Salamov A."/>
            <person name="Simmons B.A."/>
            <person name="Magnuson J.K."/>
            <person name="Henrissat B."/>
            <person name="Mortensen U.H."/>
            <person name="Larsen T.O."/>
            <person name="Devries R.P."/>
            <person name="Grigoriev I.V."/>
            <person name="Machida M."/>
            <person name="Baker S.E."/>
            <person name="Andersen M.R."/>
        </authorList>
    </citation>
    <scope>NUCLEOTIDE SEQUENCE [LARGE SCALE GENOMIC DNA]</scope>
    <source>
        <strain evidence="1 2">CBS 117626</strain>
    </source>
</reference>
<accession>A0A5N6UKV0</accession>
<organism evidence="1 2">
    <name type="scientific">Aspergillus tamarii</name>
    <dbReference type="NCBI Taxonomy" id="41984"/>
    <lineage>
        <taxon>Eukaryota</taxon>
        <taxon>Fungi</taxon>
        <taxon>Dikarya</taxon>
        <taxon>Ascomycota</taxon>
        <taxon>Pezizomycotina</taxon>
        <taxon>Eurotiomycetes</taxon>
        <taxon>Eurotiomycetidae</taxon>
        <taxon>Eurotiales</taxon>
        <taxon>Aspergillaceae</taxon>
        <taxon>Aspergillus</taxon>
        <taxon>Aspergillus subgen. Circumdati</taxon>
    </lineage>
</organism>
<gene>
    <name evidence="1" type="ORF">BDV40DRAFT_314749</name>
</gene>
<dbReference type="OrthoDB" id="4504659at2759"/>
<protein>
    <submittedName>
        <fullName evidence="1">Uncharacterized protein</fullName>
    </submittedName>
</protein>
<evidence type="ECO:0000313" key="2">
    <source>
        <dbReference type="Proteomes" id="UP000326950"/>
    </source>
</evidence>
<name>A0A5N6UKV0_ASPTM</name>
<dbReference type="Proteomes" id="UP000326950">
    <property type="component" value="Unassembled WGS sequence"/>
</dbReference>